<dbReference type="Proteomes" id="UP001210925">
    <property type="component" value="Unassembled WGS sequence"/>
</dbReference>
<feature type="transmembrane region" description="Helical" evidence="5">
    <location>
        <begin position="162"/>
        <end position="178"/>
    </location>
</feature>
<keyword evidence="7" id="KW-1185">Reference proteome</keyword>
<keyword evidence="4 5" id="KW-0472">Membrane</keyword>
<keyword evidence="2 5" id="KW-0812">Transmembrane</keyword>
<proteinExistence type="predicted"/>
<dbReference type="Pfam" id="PF05653">
    <property type="entry name" value="Mg_trans_NIPA"/>
    <property type="match status" value="1"/>
</dbReference>
<reference evidence="6" key="1">
    <citation type="submission" date="2020-05" db="EMBL/GenBank/DDBJ databases">
        <title>Phylogenomic resolution of chytrid fungi.</title>
        <authorList>
            <person name="Stajich J.E."/>
            <person name="Amses K."/>
            <person name="Simmons R."/>
            <person name="Seto K."/>
            <person name="Myers J."/>
            <person name="Bonds A."/>
            <person name="Quandt C.A."/>
            <person name="Barry K."/>
            <person name="Liu P."/>
            <person name="Grigoriev I."/>
            <person name="Longcore J.E."/>
            <person name="James T.Y."/>
        </authorList>
    </citation>
    <scope>NUCLEOTIDE SEQUENCE</scope>
    <source>
        <strain evidence="6">PLAUS21</strain>
    </source>
</reference>
<organism evidence="6 7">
    <name type="scientific">Boothiomyces macroporosus</name>
    <dbReference type="NCBI Taxonomy" id="261099"/>
    <lineage>
        <taxon>Eukaryota</taxon>
        <taxon>Fungi</taxon>
        <taxon>Fungi incertae sedis</taxon>
        <taxon>Chytridiomycota</taxon>
        <taxon>Chytridiomycota incertae sedis</taxon>
        <taxon>Chytridiomycetes</taxon>
        <taxon>Rhizophydiales</taxon>
        <taxon>Terramycetaceae</taxon>
        <taxon>Boothiomyces</taxon>
    </lineage>
</organism>
<protein>
    <recommendedName>
        <fullName evidence="8">Magnesium transporter</fullName>
    </recommendedName>
</protein>
<gene>
    <name evidence="6" type="ORF">HK103_004820</name>
</gene>
<dbReference type="GO" id="GO:0016020">
    <property type="term" value="C:membrane"/>
    <property type="evidence" value="ECO:0007669"/>
    <property type="project" value="UniProtKB-SubCell"/>
</dbReference>
<evidence type="ECO:0000313" key="7">
    <source>
        <dbReference type="Proteomes" id="UP001210925"/>
    </source>
</evidence>
<feature type="transmembrane region" description="Helical" evidence="5">
    <location>
        <begin position="190"/>
        <end position="207"/>
    </location>
</feature>
<dbReference type="PANTHER" id="PTHR12570">
    <property type="match status" value="1"/>
</dbReference>
<dbReference type="GO" id="GO:0015095">
    <property type="term" value="F:magnesium ion transmembrane transporter activity"/>
    <property type="evidence" value="ECO:0007669"/>
    <property type="project" value="InterPro"/>
</dbReference>
<dbReference type="AlphaFoldDB" id="A0AAD5Y891"/>
<feature type="transmembrane region" description="Helical" evidence="5">
    <location>
        <begin position="227"/>
        <end position="247"/>
    </location>
</feature>
<feature type="transmembrane region" description="Helical" evidence="5">
    <location>
        <begin position="298"/>
        <end position="321"/>
    </location>
</feature>
<dbReference type="InterPro" id="IPR008521">
    <property type="entry name" value="Mg_trans_NIPA"/>
</dbReference>
<evidence type="ECO:0000256" key="1">
    <source>
        <dbReference type="ARBA" id="ARBA00004141"/>
    </source>
</evidence>
<evidence type="ECO:0000256" key="5">
    <source>
        <dbReference type="SAM" id="Phobius"/>
    </source>
</evidence>
<evidence type="ECO:0000256" key="2">
    <source>
        <dbReference type="ARBA" id="ARBA00022692"/>
    </source>
</evidence>
<sequence length="378" mass="41011">MSTQGVITDQQAEADKYTGLGLALASGVLIGISFIITKKGLIESGKNGGKAGENYDFLKTPMWWAGTMTSIEDLIIVVMGEIANFLAYSFAPAILVTPLGAVSILVGTILSSIFLNEKLGKDGIIGCGLCVLGSLTVILHAPEEESYDTVDSVFQHFVQPGFMFYMIAIISISLYLIYKVGPIYGKTHMLVYITICSLVGSISVMAVKGFAVAVKLTFAGDNQFKHFSTWVFGLTVLVCAMTQVNYFNKALDLFSTNRVTPSILRFNVVYYVFFTSATIIASIILGQGVQKSSPVSLLLIKVEMISVLVGFFTIFIGVFMVNDEKASSSGLIEKVGRTSLYSADVGIKTGEFYPLKDMDEVITPEDEFAAQAKRQTVY</sequence>
<dbReference type="SUPFAM" id="SSF103481">
    <property type="entry name" value="Multidrug resistance efflux transporter EmrE"/>
    <property type="match status" value="1"/>
</dbReference>
<comment type="caution">
    <text evidence="6">The sequence shown here is derived from an EMBL/GenBank/DDBJ whole genome shotgun (WGS) entry which is preliminary data.</text>
</comment>
<feature type="transmembrane region" description="Helical" evidence="5">
    <location>
        <begin position="123"/>
        <end position="142"/>
    </location>
</feature>
<dbReference type="InterPro" id="IPR037185">
    <property type="entry name" value="EmrE-like"/>
</dbReference>
<comment type="subcellular location">
    <subcellularLocation>
        <location evidence="1">Membrane</location>
        <topology evidence="1">Multi-pass membrane protein</topology>
    </subcellularLocation>
</comment>
<evidence type="ECO:0000256" key="4">
    <source>
        <dbReference type="ARBA" id="ARBA00023136"/>
    </source>
</evidence>
<feature type="transmembrane region" description="Helical" evidence="5">
    <location>
        <begin position="268"/>
        <end position="286"/>
    </location>
</feature>
<dbReference type="PANTHER" id="PTHR12570:SF85">
    <property type="entry name" value="DUF803 DOMAIN MEMBRANE PROTEIN (AFU_ORTHOLOGUE AFUA_1G15880)"/>
    <property type="match status" value="1"/>
</dbReference>
<dbReference type="EMBL" id="JADGKB010000040">
    <property type="protein sequence ID" value="KAJ3257266.1"/>
    <property type="molecule type" value="Genomic_DNA"/>
</dbReference>
<accession>A0AAD5Y891</accession>
<keyword evidence="3 5" id="KW-1133">Transmembrane helix</keyword>
<evidence type="ECO:0008006" key="8">
    <source>
        <dbReference type="Google" id="ProtNLM"/>
    </source>
</evidence>
<evidence type="ECO:0000256" key="3">
    <source>
        <dbReference type="ARBA" id="ARBA00022989"/>
    </source>
</evidence>
<evidence type="ECO:0000313" key="6">
    <source>
        <dbReference type="EMBL" id="KAJ3257266.1"/>
    </source>
</evidence>
<name>A0AAD5Y891_9FUNG</name>
<feature type="transmembrane region" description="Helical" evidence="5">
    <location>
        <begin position="93"/>
        <end position="116"/>
    </location>
</feature>
<feature type="transmembrane region" description="Helical" evidence="5">
    <location>
        <begin position="20"/>
        <end position="41"/>
    </location>
</feature>